<dbReference type="Proteomes" id="UP000253664">
    <property type="component" value="Unassembled WGS sequence"/>
</dbReference>
<evidence type="ECO:0000313" key="2">
    <source>
        <dbReference type="Proteomes" id="UP000253664"/>
    </source>
</evidence>
<dbReference type="OrthoDB" id="10514109at2759"/>
<reference evidence="1 2" key="1">
    <citation type="journal article" date="2015" name="BMC Genomics">
        <title>Insights from the genome of Ophiocordyceps polyrhachis-furcata to pathogenicity and host specificity in insect fungi.</title>
        <authorList>
            <person name="Wichadakul D."/>
            <person name="Kobmoo N."/>
            <person name="Ingsriswang S."/>
            <person name="Tangphatsornruang S."/>
            <person name="Chantasingh D."/>
            <person name="Luangsa-ard J.J."/>
            <person name="Eurwilaichitr L."/>
        </authorList>
    </citation>
    <scope>NUCLEOTIDE SEQUENCE [LARGE SCALE GENOMIC DNA]</scope>
    <source>
        <strain evidence="1 2">BCC 54312</strain>
    </source>
</reference>
<dbReference type="AlphaFoldDB" id="A0A367LF19"/>
<comment type="caution">
    <text evidence="1">The sequence shown here is derived from an EMBL/GenBank/DDBJ whole genome shotgun (WGS) entry which is preliminary data.</text>
</comment>
<protein>
    <submittedName>
        <fullName evidence="1">Uncharacterized protein</fullName>
    </submittedName>
</protein>
<evidence type="ECO:0000313" key="1">
    <source>
        <dbReference type="EMBL" id="RCI13010.1"/>
    </source>
</evidence>
<gene>
    <name evidence="1" type="ORF">L249_0465</name>
</gene>
<sequence length="85" mass="9170">MYASTLDAEHAASALMPMIHIMHLSVKTQPAHVAGHLPLLSTERSNFPIVATAKATTTFRGGFAVTLSVATAVRLRTLLQFMHNV</sequence>
<organism evidence="1 2">
    <name type="scientific">Ophiocordyceps polyrhachis-furcata BCC 54312</name>
    <dbReference type="NCBI Taxonomy" id="1330021"/>
    <lineage>
        <taxon>Eukaryota</taxon>
        <taxon>Fungi</taxon>
        <taxon>Dikarya</taxon>
        <taxon>Ascomycota</taxon>
        <taxon>Pezizomycotina</taxon>
        <taxon>Sordariomycetes</taxon>
        <taxon>Hypocreomycetidae</taxon>
        <taxon>Hypocreales</taxon>
        <taxon>Ophiocordycipitaceae</taxon>
        <taxon>Ophiocordyceps</taxon>
    </lineage>
</organism>
<proteinExistence type="predicted"/>
<name>A0A367LF19_9HYPO</name>
<dbReference type="EMBL" id="LKCN02000007">
    <property type="protein sequence ID" value="RCI13010.1"/>
    <property type="molecule type" value="Genomic_DNA"/>
</dbReference>
<keyword evidence="2" id="KW-1185">Reference proteome</keyword>
<accession>A0A367LF19</accession>